<feature type="compositionally biased region" description="Low complexity" evidence="1">
    <location>
        <begin position="136"/>
        <end position="145"/>
    </location>
</feature>
<evidence type="ECO:0000313" key="2">
    <source>
        <dbReference type="EMBL" id="RYO80582.1"/>
    </source>
</evidence>
<proteinExistence type="predicted"/>
<organism evidence="2 3">
    <name type="scientific">Monosporascus cannonballus</name>
    <dbReference type="NCBI Taxonomy" id="155416"/>
    <lineage>
        <taxon>Eukaryota</taxon>
        <taxon>Fungi</taxon>
        <taxon>Dikarya</taxon>
        <taxon>Ascomycota</taxon>
        <taxon>Pezizomycotina</taxon>
        <taxon>Sordariomycetes</taxon>
        <taxon>Xylariomycetidae</taxon>
        <taxon>Xylariales</taxon>
        <taxon>Xylariales incertae sedis</taxon>
        <taxon>Monosporascus</taxon>
    </lineage>
</organism>
<feature type="region of interest" description="Disordered" evidence="1">
    <location>
        <begin position="42"/>
        <end position="153"/>
    </location>
</feature>
<reference evidence="2 3" key="1">
    <citation type="submission" date="2018-06" db="EMBL/GenBank/DDBJ databases">
        <title>Complete Genomes of Monosporascus.</title>
        <authorList>
            <person name="Robinson A.J."/>
            <person name="Natvig D.O."/>
        </authorList>
    </citation>
    <scope>NUCLEOTIDE SEQUENCE [LARGE SCALE GENOMIC DNA]</scope>
    <source>
        <strain evidence="2 3">CBS 609.92</strain>
    </source>
</reference>
<evidence type="ECO:0000313" key="3">
    <source>
        <dbReference type="Proteomes" id="UP000294003"/>
    </source>
</evidence>
<protein>
    <submittedName>
        <fullName evidence="2">Uncharacterized protein</fullName>
    </submittedName>
</protein>
<keyword evidence="3" id="KW-1185">Reference proteome</keyword>
<evidence type="ECO:0000256" key="1">
    <source>
        <dbReference type="SAM" id="MobiDB-lite"/>
    </source>
</evidence>
<accession>A0ABY0GYW5</accession>
<feature type="compositionally biased region" description="Polar residues" evidence="1">
    <location>
        <begin position="71"/>
        <end position="81"/>
    </location>
</feature>
<dbReference type="EMBL" id="QJNS01000284">
    <property type="protein sequence ID" value="RYO80582.1"/>
    <property type="molecule type" value="Genomic_DNA"/>
</dbReference>
<gene>
    <name evidence="2" type="ORF">DL762_007576</name>
</gene>
<comment type="caution">
    <text evidence="2">The sequence shown here is derived from an EMBL/GenBank/DDBJ whole genome shotgun (WGS) entry which is preliminary data.</text>
</comment>
<feature type="compositionally biased region" description="Basic and acidic residues" evidence="1">
    <location>
        <begin position="42"/>
        <end position="64"/>
    </location>
</feature>
<sequence>MADDGFILLYAVIPPNRSKLSLIRTRTNPIKGSRVAAERFNNHDAEDHHRQLEERLHRQNEAAPRRRSLQRGGSTASQSTHDAVRAILQRQRDMKYQQAARATKRQHVNEARNEAPNADFYDYHNIDDILKEAEAQEGQEGQKGQEIIDLTED</sequence>
<dbReference type="Proteomes" id="UP000294003">
    <property type="component" value="Unassembled WGS sequence"/>
</dbReference>
<name>A0ABY0GYW5_9PEZI</name>
<feature type="compositionally biased region" description="Basic and acidic residues" evidence="1">
    <location>
        <begin position="121"/>
        <end position="134"/>
    </location>
</feature>